<dbReference type="AlphaFoldDB" id="A0A6G4TUX1"/>
<name>A0A6G4TUX1_9ACTN</name>
<comment type="caution">
    <text evidence="1">The sequence shown here is derived from an EMBL/GenBank/DDBJ whole genome shotgun (WGS) entry which is preliminary data.</text>
</comment>
<keyword evidence="2" id="KW-1185">Reference proteome</keyword>
<organism evidence="1 2">
    <name type="scientific">Streptomyces coryli</name>
    <dbReference type="NCBI Taxonomy" id="1128680"/>
    <lineage>
        <taxon>Bacteria</taxon>
        <taxon>Bacillati</taxon>
        <taxon>Actinomycetota</taxon>
        <taxon>Actinomycetes</taxon>
        <taxon>Kitasatosporales</taxon>
        <taxon>Streptomycetaceae</taxon>
        <taxon>Streptomyces</taxon>
    </lineage>
</organism>
<dbReference type="RefSeq" id="WP_165230957.1">
    <property type="nucleotide sequence ID" value="NZ_JAAKZV010000005.1"/>
</dbReference>
<proteinExistence type="predicted"/>
<evidence type="ECO:0000313" key="1">
    <source>
        <dbReference type="EMBL" id="NGN62837.1"/>
    </source>
</evidence>
<gene>
    <name evidence="1" type="ORF">G5C51_02830</name>
</gene>
<sequence>MVGSTTKMAPGGKGTQSLVIENSGKAAAKKVRLTYVTPVYVNVNEKADLPRGCRMKLADADPYLPQVVSCTLPRLAAGAKKKVTFPVTMTKRARFVGPNFGMGMARPVGTSDADPTDNWTQPIIQSIRPTPAVPQGHVVDLWHSIDVPPLSPQRGRDITFTFGNKGPDMNGPAQLVFVTPFYVNTDHKQPLPPGCSRKLAETDPLLPEVVQCNLRPIPAGAERQLRIPLTLIPGGPRGVVYSLAVIAPDNVNDVERDQTDNLSGPGALNIQG</sequence>
<dbReference type="Proteomes" id="UP000481583">
    <property type="component" value="Unassembled WGS sequence"/>
</dbReference>
<dbReference type="EMBL" id="JAAKZV010000005">
    <property type="protein sequence ID" value="NGN62837.1"/>
    <property type="molecule type" value="Genomic_DNA"/>
</dbReference>
<protein>
    <submittedName>
        <fullName evidence="1">Uncharacterized protein</fullName>
    </submittedName>
</protein>
<evidence type="ECO:0000313" key="2">
    <source>
        <dbReference type="Proteomes" id="UP000481583"/>
    </source>
</evidence>
<reference evidence="1 2" key="1">
    <citation type="submission" date="2020-02" db="EMBL/GenBank/DDBJ databases">
        <title>Whole-genome analyses of novel actinobacteria.</title>
        <authorList>
            <person name="Sahin N."/>
        </authorList>
    </citation>
    <scope>NUCLEOTIDE SEQUENCE [LARGE SCALE GENOMIC DNA]</scope>
    <source>
        <strain evidence="1 2">A7024</strain>
    </source>
</reference>
<accession>A0A6G4TUX1</accession>